<sequence>MKIQKYRAIRTRTVHLLGKIDRTDYYQNDLAYFKKPTCIFLHWALSLTDRNIS</sequence>
<proteinExistence type="predicted"/>
<evidence type="ECO:0000313" key="2">
    <source>
        <dbReference type="Proteomes" id="UP000323597"/>
    </source>
</evidence>
<protein>
    <submittedName>
        <fullName evidence="1">Uncharacterized protein</fullName>
    </submittedName>
</protein>
<organism evidence="1 2">
    <name type="scientific">Gossypium mustelinum</name>
    <name type="common">Cotton</name>
    <name type="synonym">Gossypium caicoense</name>
    <dbReference type="NCBI Taxonomy" id="34275"/>
    <lineage>
        <taxon>Eukaryota</taxon>
        <taxon>Viridiplantae</taxon>
        <taxon>Streptophyta</taxon>
        <taxon>Embryophyta</taxon>
        <taxon>Tracheophyta</taxon>
        <taxon>Spermatophyta</taxon>
        <taxon>Magnoliopsida</taxon>
        <taxon>eudicotyledons</taxon>
        <taxon>Gunneridae</taxon>
        <taxon>Pentapetalae</taxon>
        <taxon>rosids</taxon>
        <taxon>malvids</taxon>
        <taxon>Malvales</taxon>
        <taxon>Malvaceae</taxon>
        <taxon>Malvoideae</taxon>
        <taxon>Gossypium</taxon>
    </lineage>
</organism>
<dbReference type="EMBL" id="CM017652">
    <property type="protein sequence ID" value="TYI87074.1"/>
    <property type="molecule type" value="Genomic_DNA"/>
</dbReference>
<name>A0A5D2VCJ9_GOSMU</name>
<gene>
    <name evidence="1" type="ORF">E1A91_D04G111100v1</name>
</gene>
<dbReference type="AlphaFoldDB" id="A0A5D2VCJ9"/>
<dbReference type="Proteomes" id="UP000323597">
    <property type="component" value="Chromosome D04"/>
</dbReference>
<reference evidence="1 2" key="1">
    <citation type="submission" date="2019-07" db="EMBL/GenBank/DDBJ databases">
        <title>WGS assembly of Gossypium mustelinum.</title>
        <authorList>
            <person name="Chen Z.J."/>
            <person name="Sreedasyam A."/>
            <person name="Ando A."/>
            <person name="Song Q."/>
            <person name="De L."/>
            <person name="Hulse-Kemp A."/>
            <person name="Ding M."/>
            <person name="Ye W."/>
            <person name="Kirkbride R."/>
            <person name="Jenkins J."/>
            <person name="Plott C."/>
            <person name="Lovell J."/>
            <person name="Lin Y.-M."/>
            <person name="Vaughn R."/>
            <person name="Liu B."/>
            <person name="Li W."/>
            <person name="Simpson S."/>
            <person name="Scheffler B."/>
            <person name="Saski C."/>
            <person name="Grover C."/>
            <person name="Hu G."/>
            <person name="Conover J."/>
            <person name="Carlson J."/>
            <person name="Shu S."/>
            <person name="Boston L."/>
            <person name="Williams M."/>
            <person name="Peterson D."/>
            <person name="Mcgee K."/>
            <person name="Jones D."/>
            <person name="Wendel J."/>
            <person name="Stelly D."/>
            <person name="Grimwood J."/>
            <person name="Schmutz J."/>
        </authorList>
    </citation>
    <scope>NUCLEOTIDE SEQUENCE [LARGE SCALE GENOMIC DNA]</scope>
    <source>
        <strain evidence="1">1408120.09</strain>
    </source>
</reference>
<evidence type="ECO:0000313" key="1">
    <source>
        <dbReference type="EMBL" id="TYI87074.1"/>
    </source>
</evidence>
<accession>A0A5D2VCJ9</accession>
<keyword evidence="2" id="KW-1185">Reference proteome</keyword>